<keyword evidence="12" id="KW-1185">Reference proteome</keyword>
<dbReference type="InterPro" id="IPR001471">
    <property type="entry name" value="AP2/ERF_dom"/>
</dbReference>
<evidence type="ECO:0000256" key="1">
    <source>
        <dbReference type="ARBA" id="ARBA00004123"/>
    </source>
</evidence>
<evidence type="ECO:0000256" key="8">
    <source>
        <dbReference type="ARBA" id="ARBA00024343"/>
    </source>
</evidence>
<keyword evidence="7" id="KW-0539">Nucleus</keyword>
<dbReference type="GO" id="GO:0006950">
    <property type="term" value="P:response to stress"/>
    <property type="evidence" value="ECO:0007669"/>
    <property type="project" value="TreeGrafter"/>
</dbReference>
<keyword evidence="6" id="KW-0804">Transcription</keyword>
<dbReference type="GO" id="GO:0045893">
    <property type="term" value="P:positive regulation of DNA-templated transcription"/>
    <property type="evidence" value="ECO:0007669"/>
    <property type="project" value="TreeGrafter"/>
</dbReference>
<dbReference type="AlphaFoldDB" id="A0A9Q0FXD0"/>
<dbReference type="Gene3D" id="3.30.730.10">
    <property type="entry name" value="AP2/ERF domain"/>
    <property type="match status" value="1"/>
</dbReference>
<dbReference type="EMBL" id="JAKUCV010003254">
    <property type="protein sequence ID" value="KAJ4839628.1"/>
    <property type="molecule type" value="Genomic_DNA"/>
</dbReference>
<evidence type="ECO:0000256" key="6">
    <source>
        <dbReference type="ARBA" id="ARBA00023163"/>
    </source>
</evidence>
<reference evidence="11" key="2">
    <citation type="journal article" date="2023" name="Plants (Basel)">
        <title>Annotation of the Turnera subulata (Passifloraceae) Draft Genome Reveals the S-Locus Evolved after the Divergence of Turneroideae from Passifloroideae in a Stepwise Manner.</title>
        <authorList>
            <person name="Henning P.M."/>
            <person name="Roalson E.H."/>
            <person name="Mir W."/>
            <person name="McCubbin A.G."/>
            <person name="Shore J.S."/>
        </authorList>
    </citation>
    <scope>NUCLEOTIDE SEQUENCE</scope>
    <source>
        <strain evidence="11">F60SS</strain>
    </source>
</reference>
<dbReference type="FunFam" id="3.30.730.10:FF:000001">
    <property type="entry name" value="Ethylene-responsive transcription factor 2"/>
    <property type="match status" value="1"/>
</dbReference>
<feature type="region of interest" description="Disordered" evidence="9">
    <location>
        <begin position="1"/>
        <end position="64"/>
    </location>
</feature>
<dbReference type="GO" id="GO:0000976">
    <property type="term" value="F:transcription cis-regulatory region binding"/>
    <property type="evidence" value="ECO:0007669"/>
    <property type="project" value="TreeGrafter"/>
</dbReference>
<dbReference type="GO" id="GO:0003700">
    <property type="term" value="F:DNA-binding transcription factor activity"/>
    <property type="evidence" value="ECO:0007669"/>
    <property type="project" value="InterPro"/>
</dbReference>
<accession>A0A9Q0FXD0</accession>
<feature type="domain" description="AP2/ERF" evidence="10">
    <location>
        <begin position="70"/>
        <end position="127"/>
    </location>
</feature>
<comment type="similarity">
    <text evidence="8">Belongs to the AP2/ERF transcription factor family. ERF subfamily.</text>
</comment>
<dbReference type="PRINTS" id="PR00367">
    <property type="entry name" value="ETHRSPELEMNT"/>
</dbReference>
<evidence type="ECO:0000256" key="3">
    <source>
        <dbReference type="ARBA" id="ARBA00023016"/>
    </source>
</evidence>
<dbReference type="PANTHER" id="PTHR31241">
    <property type="entry name" value="DEHYDRATION-RESPONSIVE ELEMENT-BINDING PROTEIN 2C"/>
    <property type="match status" value="1"/>
</dbReference>
<dbReference type="CDD" id="cd00018">
    <property type="entry name" value="AP2"/>
    <property type="match status" value="1"/>
</dbReference>
<feature type="compositionally biased region" description="Basic residues" evidence="9">
    <location>
        <begin position="48"/>
        <end position="58"/>
    </location>
</feature>
<dbReference type="Pfam" id="PF00847">
    <property type="entry name" value="AP2"/>
    <property type="match status" value="1"/>
</dbReference>
<dbReference type="SUPFAM" id="SSF54171">
    <property type="entry name" value="DNA-binding domain"/>
    <property type="match status" value="1"/>
</dbReference>
<dbReference type="Proteomes" id="UP001141552">
    <property type="component" value="Unassembled WGS sequence"/>
</dbReference>
<evidence type="ECO:0000256" key="5">
    <source>
        <dbReference type="ARBA" id="ARBA00023159"/>
    </source>
</evidence>
<dbReference type="PANTHER" id="PTHR31241:SF62">
    <property type="entry name" value="DEHYDRATION-RESPONSIVE ELEMENT-BINDING PROTEIN 2D"/>
    <property type="match status" value="1"/>
</dbReference>
<keyword evidence="3" id="KW-0346">Stress response</keyword>
<keyword evidence="5" id="KW-0010">Activator</keyword>
<organism evidence="11 12">
    <name type="scientific">Turnera subulata</name>
    <dbReference type="NCBI Taxonomy" id="218843"/>
    <lineage>
        <taxon>Eukaryota</taxon>
        <taxon>Viridiplantae</taxon>
        <taxon>Streptophyta</taxon>
        <taxon>Embryophyta</taxon>
        <taxon>Tracheophyta</taxon>
        <taxon>Spermatophyta</taxon>
        <taxon>Magnoliopsida</taxon>
        <taxon>eudicotyledons</taxon>
        <taxon>Gunneridae</taxon>
        <taxon>Pentapetalae</taxon>
        <taxon>rosids</taxon>
        <taxon>fabids</taxon>
        <taxon>Malpighiales</taxon>
        <taxon>Passifloraceae</taxon>
        <taxon>Turnera</taxon>
    </lineage>
</organism>
<protein>
    <recommendedName>
        <fullName evidence="10">AP2/ERF domain-containing protein</fullName>
    </recommendedName>
</protein>
<keyword evidence="4" id="KW-0238">DNA-binding</keyword>
<evidence type="ECO:0000259" key="10">
    <source>
        <dbReference type="PROSITE" id="PS51032"/>
    </source>
</evidence>
<reference evidence="11" key="1">
    <citation type="submission" date="2022-02" db="EMBL/GenBank/DDBJ databases">
        <authorList>
            <person name="Henning P.M."/>
            <person name="McCubbin A.G."/>
            <person name="Shore J.S."/>
        </authorList>
    </citation>
    <scope>NUCLEOTIDE SEQUENCE</scope>
    <source>
        <strain evidence="11">F60SS</strain>
        <tissue evidence="11">Leaves</tissue>
    </source>
</reference>
<evidence type="ECO:0000256" key="2">
    <source>
        <dbReference type="ARBA" id="ARBA00023015"/>
    </source>
</evidence>
<evidence type="ECO:0000256" key="7">
    <source>
        <dbReference type="ARBA" id="ARBA00023242"/>
    </source>
</evidence>
<keyword evidence="2" id="KW-0805">Transcription regulation</keyword>
<dbReference type="InterPro" id="IPR036955">
    <property type="entry name" value="AP2/ERF_dom_sf"/>
</dbReference>
<name>A0A9Q0FXD0_9ROSI</name>
<feature type="region of interest" description="Disordered" evidence="9">
    <location>
        <begin position="130"/>
        <end position="163"/>
    </location>
</feature>
<evidence type="ECO:0000256" key="4">
    <source>
        <dbReference type="ARBA" id="ARBA00023125"/>
    </source>
</evidence>
<gene>
    <name evidence="11" type="ORF">Tsubulata_032789</name>
</gene>
<dbReference type="PROSITE" id="PS51032">
    <property type="entry name" value="AP2_ERF"/>
    <property type="match status" value="1"/>
</dbReference>
<sequence length="369" mass="39597">MASFDSTNKKRKRRTGTASVAETLKRWKQNDTGAGVSGDDSILPARKAPAKGSRKGCMRGKGGPENTQCNYRGVRQRTWGKWVAEIRSPNGGPRLWLGTYPTAYEAALAYDEAARAMYGPYACLNIHDHDGSSNSNDEPSSVSAAGGSLPCSGSGLPNSSSAHQDIDDEEQQFIMLLEQELVDNETDIAVGEDGLGLEDDDVELCFDGGKATARDCLDIPPSDDVSGSTSISKETSDLDVCAAVTTAPAPASSDYVVEEVEQVEQQQIWEGVDVDCLAVGEGYFTSLLGQDALDADEEDAAQECEWANISSTRPGEEEGLSLDDVQASMDPNEIMGDWCPGFGWQEQDLSKIFSENELFGIEELLGSCC</sequence>
<evidence type="ECO:0000313" key="11">
    <source>
        <dbReference type="EMBL" id="KAJ4839628.1"/>
    </source>
</evidence>
<evidence type="ECO:0000256" key="9">
    <source>
        <dbReference type="SAM" id="MobiDB-lite"/>
    </source>
</evidence>
<comment type="caution">
    <text evidence="11">The sequence shown here is derived from an EMBL/GenBank/DDBJ whole genome shotgun (WGS) entry which is preliminary data.</text>
</comment>
<feature type="compositionally biased region" description="Low complexity" evidence="9">
    <location>
        <begin position="132"/>
        <end position="162"/>
    </location>
</feature>
<dbReference type="InterPro" id="IPR016177">
    <property type="entry name" value="DNA-bd_dom_sf"/>
</dbReference>
<evidence type="ECO:0000313" key="12">
    <source>
        <dbReference type="Proteomes" id="UP001141552"/>
    </source>
</evidence>
<dbReference type="OrthoDB" id="550883at2759"/>
<dbReference type="GO" id="GO:0005634">
    <property type="term" value="C:nucleus"/>
    <property type="evidence" value="ECO:0007669"/>
    <property type="project" value="UniProtKB-SubCell"/>
</dbReference>
<proteinExistence type="inferred from homology"/>
<dbReference type="SMART" id="SM00380">
    <property type="entry name" value="AP2"/>
    <property type="match status" value="1"/>
</dbReference>
<comment type="subcellular location">
    <subcellularLocation>
        <location evidence="1">Nucleus</location>
    </subcellularLocation>
</comment>